<evidence type="ECO:0000313" key="3">
    <source>
        <dbReference type="Proteomes" id="UP000037326"/>
    </source>
</evidence>
<proteinExistence type="predicted"/>
<dbReference type="OrthoDB" id="2736216at2"/>
<keyword evidence="1" id="KW-0472">Membrane</keyword>
<feature type="transmembrane region" description="Helical" evidence="1">
    <location>
        <begin position="32"/>
        <end position="55"/>
    </location>
</feature>
<keyword evidence="1" id="KW-0812">Transmembrane</keyword>
<dbReference type="PATRIC" id="fig|582475.4.peg.451"/>
<evidence type="ECO:0000256" key="1">
    <source>
        <dbReference type="SAM" id="Phobius"/>
    </source>
</evidence>
<dbReference type="Proteomes" id="UP000037326">
    <property type="component" value="Unassembled WGS sequence"/>
</dbReference>
<keyword evidence="1" id="KW-1133">Transmembrane helix</keyword>
<reference evidence="3" key="1">
    <citation type="submission" date="2015-07" db="EMBL/GenBank/DDBJ databases">
        <authorList>
            <consortium name="Consortium for Microbial Forensics and Genomics (microFORGE)"/>
            <person name="Knight B.M."/>
            <person name="Roberts D.P."/>
            <person name="Lin D."/>
            <person name="Hari K."/>
            <person name="Fletcher J."/>
            <person name="Melcher U."/>
            <person name="Blagden T."/>
            <person name="Winegar R.A."/>
        </authorList>
    </citation>
    <scope>NUCLEOTIDE SEQUENCE [LARGE SCALE GENOMIC DNA]</scope>
    <source>
        <strain evidence="3">DSM 23493</strain>
    </source>
</reference>
<dbReference type="GeneID" id="96597670"/>
<accession>A0A0K9FAG6</accession>
<evidence type="ECO:0000313" key="2">
    <source>
        <dbReference type="EMBL" id="KMY31599.1"/>
    </source>
</evidence>
<name>A0A0K9FAG6_9BACI</name>
<organism evidence="2 3">
    <name type="scientific">Lysinibacillus xylanilyticus</name>
    <dbReference type="NCBI Taxonomy" id="582475"/>
    <lineage>
        <taxon>Bacteria</taxon>
        <taxon>Bacillati</taxon>
        <taxon>Bacillota</taxon>
        <taxon>Bacilli</taxon>
        <taxon>Bacillales</taxon>
        <taxon>Bacillaceae</taxon>
        <taxon>Lysinibacillus</taxon>
    </lineage>
</organism>
<protein>
    <submittedName>
        <fullName evidence="2">Uncharacterized protein</fullName>
    </submittedName>
</protein>
<dbReference type="RefSeq" id="WP_049664255.1">
    <property type="nucleotide sequence ID" value="NZ_JBIVOC010000002.1"/>
</dbReference>
<comment type="caution">
    <text evidence="2">The sequence shown here is derived from an EMBL/GenBank/DDBJ whole genome shotgun (WGS) entry which is preliminary data.</text>
</comment>
<feature type="transmembrane region" description="Helical" evidence="1">
    <location>
        <begin position="7"/>
        <end position="26"/>
    </location>
</feature>
<sequence length="68" mass="7817">MNRRFHFVTLIIGNLLTLGAIFIYAMQSQVDVALSTYALVMGFLSALLLIFFYLWGDEKQQISNHFSK</sequence>
<gene>
    <name evidence="2" type="ORF">ACZ11_05090</name>
</gene>
<dbReference type="EMBL" id="LFXJ01000005">
    <property type="protein sequence ID" value="KMY31599.1"/>
    <property type="molecule type" value="Genomic_DNA"/>
</dbReference>
<dbReference type="AlphaFoldDB" id="A0A0K9FAG6"/>